<proteinExistence type="predicted"/>
<dbReference type="Pfam" id="PF00032">
    <property type="entry name" value="Cytochrom_B_C"/>
    <property type="match status" value="1"/>
</dbReference>
<evidence type="ECO:0000256" key="5">
    <source>
        <dbReference type="ARBA" id="ARBA00022723"/>
    </source>
</evidence>
<gene>
    <name evidence="13" type="ORF">HYZ11_02120</name>
</gene>
<dbReference type="GO" id="GO:0046872">
    <property type="term" value="F:metal ion binding"/>
    <property type="evidence" value="ECO:0007669"/>
    <property type="project" value="UniProtKB-KW"/>
</dbReference>
<evidence type="ECO:0000256" key="6">
    <source>
        <dbReference type="ARBA" id="ARBA00022982"/>
    </source>
</evidence>
<organism evidence="13 14">
    <name type="scientific">Tectimicrobiota bacterium</name>
    <dbReference type="NCBI Taxonomy" id="2528274"/>
    <lineage>
        <taxon>Bacteria</taxon>
        <taxon>Pseudomonadati</taxon>
        <taxon>Nitrospinota/Tectimicrobiota group</taxon>
        <taxon>Candidatus Tectimicrobiota</taxon>
    </lineage>
</organism>
<protein>
    <submittedName>
        <fullName evidence="13">Cytochrome bc complex cytochrome b subunit</fullName>
    </submittedName>
</protein>
<feature type="transmembrane region" description="Helical" evidence="10">
    <location>
        <begin position="187"/>
        <end position="209"/>
    </location>
</feature>
<dbReference type="InterPro" id="IPR027387">
    <property type="entry name" value="Cytb/b6-like_sf"/>
</dbReference>
<comment type="caution">
    <text evidence="13">The sequence shown here is derived from an EMBL/GenBank/DDBJ whole genome shotgun (WGS) entry which is preliminary data.</text>
</comment>
<reference evidence="13" key="1">
    <citation type="submission" date="2020-07" db="EMBL/GenBank/DDBJ databases">
        <title>Huge and variable diversity of episymbiotic CPR bacteria and DPANN archaea in groundwater ecosystems.</title>
        <authorList>
            <person name="He C.Y."/>
            <person name="Keren R."/>
            <person name="Whittaker M."/>
            <person name="Farag I.F."/>
            <person name="Doudna J."/>
            <person name="Cate J.H.D."/>
            <person name="Banfield J.F."/>
        </authorList>
    </citation>
    <scope>NUCLEOTIDE SEQUENCE</scope>
    <source>
        <strain evidence="13">NC_groundwater_763_Ag_S-0.2um_68_21</strain>
    </source>
</reference>
<evidence type="ECO:0000256" key="4">
    <source>
        <dbReference type="ARBA" id="ARBA00022692"/>
    </source>
</evidence>
<dbReference type="PROSITE" id="PS51003">
    <property type="entry name" value="CYTB_CTER"/>
    <property type="match status" value="1"/>
</dbReference>
<keyword evidence="8" id="KW-0408">Iron</keyword>
<dbReference type="PANTHER" id="PTHR19271:SF16">
    <property type="entry name" value="CYTOCHROME B"/>
    <property type="match status" value="1"/>
</dbReference>
<feature type="transmembrane region" description="Helical" evidence="10">
    <location>
        <begin position="326"/>
        <end position="345"/>
    </location>
</feature>
<name>A0A932HWM9_UNCTE</name>
<dbReference type="InterPro" id="IPR016174">
    <property type="entry name" value="Di-haem_cyt_TM"/>
</dbReference>
<dbReference type="PANTHER" id="PTHR19271">
    <property type="entry name" value="CYTOCHROME B"/>
    <property type="match status" value="1"/>
</dbReference>
<feature type="transmembrane region" description="Helical" evidence="10">
    <location>
        <begin position="121"/>
        <end position="142"/>
    </location>
</feature>
<dbReference type="InterPro" id="IPR036150">
    <property type="entry name" value="Cyt_b/b6_C_sf"/>
</dbReference>
<dbReference type="InterPro" id="IPR005798">
    <property type="entry name" value="Cyt_b/b6_C"/>
</dbReference>
<accession>A0A932HWM9</accession>
<keyword evidence="5" id="KW-0479">Metal-binding</keyword>
<evidence type="ECO:0000259" key="11">
    <source>
        <dbReference type="PROSITE" id="PS51002"/>
    </source>
</evidence>
<dbReference type="GO" id="GO:0009055">
    <property type="term" value="F:electron transfer activity"/>
    <property type="evidence" value="ECO:0007669"/>
    <property type="project" value="InterPro"/>
</dbReference>
<dbReference type="PROSITE" id="PS51002">
    <property type="entry name" value="CYTB_NTER"/>
    <property type="match status" value="1"/>
</dbReference>
<evidence type="ECO:0000256" key="3">
    <source>
        <dbReference type="ARBA" id="ARBA00022617"/>
    </source>
</evidence>
<dbReference type="Proteomes" id="UP000782312">
    <property type="component" value="Unassembled WGS sequence"/>
</dbReference>
<evidence type="ECO:0000256" key="10">
    <source>
        <dbReference type="SAM" id="Phobius"/>
    </source>
</evidence>
<dbReference type="Gene3D" id="1.20.810.10">
    <property type="entry name" value="Cytochrome Bc1 Complex, Chain C"/>
    <property type="match status" value="1"/>
</dbReference>
<keyword evidence="3" id="KW-0349">Heme</keyword>
<evidence type="ECO:0000256" key="9">
    <source>
        <dbReference type="ARBA" id="ARBA00023136"/>
    </source>
</evidence>
<keyword evidence="7 10" id="KW-1133">Transmembrane helix</keyword>
<dbReference type="EMBL" id="JACPUR010000003">
    <property type="protein sequence ID" value="MBI3126383.1"/>
    <property type="molecule type" value="Genomic_DNA"/>
</dbReference>
<evidence type="ECO:0000313" key="14">
    <source>
        <dbReference type="Proteomes" id="UP000782312"/>
    </source>
</evidence>
<keyword evidence="2" id="KW-0813">Transport</keyword>
<sequence>MSGRIAGWLNERIPLDWDVLRKALGEPIPLHMHKWWFCLGGTPLFLFTVQILTGLALAVYYVPEPGKAFESVRYITQEAPFGWWVRGVHRWSAELMVVSVILHMIRVFFTGAYRRPRELNWFIGMALLVAVLTFAFSGYSLVYNQLSYWATVVGANITSSIPLVGGLAGGFMRGGPEITANTLTRMYVLHVVVLPGATAALIALHLLLLRLHGVSEQDGRAGEGEAPGRFFPFYPDHMMTELLAGLFLIFLASQLAIVLPAGLGDPANPAVTPEHIRPEWYFWPVFRYLKLFSAQVGIISILVFVAAMFAWPWIDAALERRFPGRNVGFGFGVFAAVTMVMLIVVEGLSEQPAYIALFFAVGVAVTLALFVLKSLLRQ</sequence>
<comment type="subcellular location">
    <subcellularLocation>
        <location evidence="1">Membrane</location>
        <topology evidence="1">Multi-pass membrane protein</topology>
    </subcellularLocation>
</comment>
<keyword evidence="4 10" id="KW-0812">Transmembrane</keyword>
<dbReference type="SUPFAM" id="SSF81648">
    <property type="entry name" value="a domain/subunit of cytochrome bc1 complex (Ubiquinol-cytochrome c reductase)"/>
    <property type="match status" value="1"/>
</dbReference>
<feature type="domain" description="Cytochrome b/b6 C-terminal region profile" evidence="12">
    <location>
        <begin position="223"/>
        <end position="378"/>
    </location>
</feature>
<dbReference type="Pfam" id="PF00033">
    <property type="entry name" value="Cytochrome_B"/>
    <property type="match status" value="1"/>
</dbReference>
<dbReference type="InterPro" id="IPR005797">
    <property type="entry name" value="Cyt_b/b6_N"/>
</dbReference>
<feature type="transmembrane region" description="Helical" evidence="10">
    <location>
        <begin position="292"/>
        <end position="314"/>
    </location>
</feature>
<keyword evidence="6" id="KW-0249">Electron transport</keyword>
<keyword evidence="9 10" id="KW-0472">Membrane</keyword>
<dbReference type="GO" id="GO:0016020">
    <property type="term" value="C:membrane"/>
    <property type="evidence" value="ECO:0007669"/>
    <property type="project" value="UniProtKB-SubCell"/>
</dbReference>
<dbReference type="GO" id="GO:0016491">
    <property type="term" value="F:oxidoreductase activity"/>
    <property type="evidence" value="ECO:0007669"/>
    <property type="project" value="InterPro"/>
</dbReference>
<evidence type="ECO:0000313" key="13">
    <source>
        <dbReference type="EMBL" id="MBI3126383.1"/>
    </source>
</evidence>
<dbReference type="SUPFAM" id="SSF81342">
    <property type="entry name" value="Transmembrane di-heme cytochromes"/>
    <property type="match status" value="1"/>
</dbReference>
<feature type="transmembrane region" description="Helical" evidence="10">
    <location>
        <begin position="351"/>
        <end position="372"/>
    </location>
</feature>
<evidence type="ECO:0000259" key="12">
    <source>
        <dbReference type="PROSITE" id="PS51003"/>
    </source>
</evidence>
<evidence type="ECO:0000256" key="8">
    <source>
        <dbReference type="ARBA" id="ARBA00023004"/>
    </source>
</evidence>
<evidence type="ECO:0000256" key="7">
    <source>
        <dbReference type="ARBA" id="ARBA00022989"/>
    </source>
</evidence>
<evidence type="ECO:0000256" key="1">
    <source>
        <dbReference type="ARBA" id="ARBA00004141"/>
    </source>
</evidence>
<evidence type="ECO:0000256" key="2">
    <source>
        <dbReference type="ARBA" id="ARBA00022448"/>
    </source>
</evidence>
<dbReference type="AlphaFoldDB" id="A0A932HWM9"/>
<feature type="domain" description="Cytochrome b/b6 N-terminal region profile" evidence="11">
    <location>
        <begin position="5"/>
        <end position="218"/>
    </location>
</feature>
<feature type="transmembrane region" description="Helical" evidence="10">
    <location>
        <begin position="242"/>
        <end position="263"/>
    </location>
</feature>
<dbReference type="GO" id="GO:0022904">
    <property type="term" value="P:respiratory electron transport chain"/>
    <property type="evidence" value="ECO:0007669"/>
    <property type="project" value="InterPro"/>
</dbReference>
<feature type="transmembrane region" description="Helical" evidence="10">
    <location>
        <begin position="35"/>
        <end position="62"/>
    </location>
</feature>